<evidence type="ECO:0000256" key="3">
    <source>
        <dbReference type="ARBA" id="ARBA00022448"/>
    </source>
</evidence>
<keyword evidence="7 8" id="KW-0472">Membrane</keyword>
<keyword evidence="3" id="KW-0813">Transport</keyword>
<sequence length="234" mass="24012">MPLSALGFIRHNVRVSKVASTTLRDSLSVSLTVGAYGVAFGAAAVANGFTVLQSCLLSLLTFSGASQFAVIGVLGAGGSALSGIATASLLGVRNALYGVIMAPRLKVSGLTRVVAAQITIDESTAVALGQEPHGDDAMRKGFWYTGIGVFVFWNLFTLAGALGAQAMGDIRAFGLDSAVPAAFLGLVWPRLTGNFERILAVSCALFAIAMTPILPAGLPIIATAFIAIVIGLKR</sequence>
<organism evidence="9">
    <name type="scientific">freshwater metagenome</name>
    <dbReference type="NCBI Taxonomy" id="449393"/>
    <lineage>
        <taxon>unclassified sequences</taxon>
        <taxon>metagenomes</taxon>
        <taxon>ecological metagenomes</taxon>
    </lineage>
</organism>
<evidence type="ECO:0000256" key="1">
    <source>
        <dbReference type="ARBA" id="ARBA00004651"/>
    </source>
</evidence>
<feature type="transmembrane region" description="Helical" evidence="8">
    <location>
        <begin position="33"/>
        <end position="56"/>
    </location>
</feature>
<keyword evidence="4" id="KW-1003">Cell membrane</keyword>
<feature type="transmembrane region" description="Helical" evidence="8">
    <location>
        <begin position="68"/>
        <end position="92"/>
    </location>
</feature>
<evidence type="ECO:0000256" key="7">
    <source>
        <dbReference type="ARBA" id="ARBA00023136"/>
    </source>
</evidence>
<evidence type="ECO:0000256" key="4">
    <source>
        <dbReference type="ARBA" id="ARBA00022475"/>
    </source>
</evidence>
<evidence type="ECO:0000256" key="6">
    <source>
        <dbReference type="ARBA" id="ARBA00022989"/>
    </source>
</evidence>
<evidence type="ECO:0000256" key="2">
    <source>
        <dbReference type="ARBA" id="ARBA00010735"/>
    </source>
</evidence>
<accession>A0A6J6BE16</accession>
<dbReference type="PANTHER" id="PTHR34979">
    <property type="entry name" value="INNER MEMBRANE PROTEIN YGAZ"/>
    <property type="match status" value="1"/>
</dbReference>
<evidence type="ECO:0000313" key="9">
    <source>
        <dbReference type="EMBL" id="CAB4536639.1"/>
    </source>
</evidence>
<evidence type="ECO:0000256" key="8">
    <source>
        <dbReference type="SAM" id="Phobius"/>
    </source>
</evidence>
<dbReference type="GO" id="GO:1903785">
    <property type="term" value="P:L-valine transmembrane transport"/>
    <property type="evidence" value="ECO:0007669"/>
    <property type="project" value="TreeGrafter"/>
</dbReference>
<comment type="subcellular location">
    <subcellularLocation>
        <location evidence="1">Cell membrane</location>
        <topology evidence="1">Multi-pass membrane protein</topology>
    </subcellularLocation>
</comment>
<reference evidence="9" key="1">
    <citation type="submission" date="2020-05" db="EMBL/GenBank/DDBJ databases">
        <authorList>
            <person name="Chiriac C."/>
            <person name="Salcher M."/>
            <person name="Ghai R."/>
            <person name="Kavagutti S V."/>
        </authorList>
    </citation>
    <scope>NUCLEOTIDE SEQUENCE</scope>
</reference>
<feature type="transmembrane region" description="Helical" evidence="8">
    <location>
        <begin position="142"/>
        <end position="161"/>
    </location>
</feature>
<dbReference type="InterPro" id="IPR011606">
    <property type="entry name" value="Brnchd-chn_aa_trnsp_permease"/>
</dbReference>
<gene>
    <name evidence="9" type="ORF">UFOPK1395_00822</name>
</gene>
<dbReference type="GO" id="GO:0005886">
    <property type="term" value="C:plasma membrane"/>
    <property type="evidence" value="ECO:0007669"/>
    <property type="project" value="UniProtKB-SubCell"/>
</dbReference>
<protein>
    <submittedName>
        <fullName evidence="9">Unannotated protein</fullName>
    </submittedName>
</protein>
<name>A0A6J6BE16_9ZZZZ</name>
<comment type="similarity">
    <text evidence="2">Belongs to the AzlC family.</text>
</comment>
<keyword evidence="6 8" id="KW-1133">Transmembrane helix</keyword>
<evidence type="ECO:0000256" key="5">
    <source>
        <dbReference type="ARBA" id="ARBA00022692"/>
    </source>
</evidence>
<feature type="transmembrane region" description="Helical" evidence="8">
    <location>
        <begin position="197"/>
        <end position="230"/>
    </location>
</feature>
<keyword evidence="5 8" id="KW-0812">Transmembrane</keyword>
<dbReference type="EMBL" id="CAEZSB010000083">
    <property type="protein sequence ID" value="CAB4536639.1"/>
    <property type="molecule type" value="Genomic_DNA"/>
</dbReference>
<dbReference type="Pfam" id="PF03591">
    <property type="entry name" value="AzlC"/>
    <property type="match status" value="1"/>
</dbReference>
<proteinExistence type="inferred from homology"/>
<dbReference type="AlphaFoldDB" id="A0A6J6BE16"/>
<dbReference type="PANTHER" id="PTHR34979:SF1">
    <property type="entry name" value="INNER MEMBRANE PROTEIN YGAZ"/>
    <property type="match status" value="1"/>
</dbReference>